<dbReference type="GO" id="GO:0005737">
    <property type="term" value="C:cytoplasm"/>
    <property type="evidence" value="ECO:0007669"/>
    <property type="project" value="UniProtKB-SubCell"/>
</dbReference>
<dbReference type="SMART" id="SM00982">
    <property type="entry name" value="TRCF"/>
    <property type="match status" value="1"/>
</dbReference>
<dbReference type="SMART" id="SM00487">
    <property type="entry name" value="DEXDc"/>
    <property type="match status" value="1"/>
</dbReference>
<dbReference type="Pfam" id="PF02559">
    <property type="entry name" value="CarD_TRCF_RID"/>
    <property type="match status" value="1"/>
</dbReference>
<dbReference type="InterPro" id="IPR036101">
    <property type="entry name" value="CarD-like/TRCF_RID_sf"/>
</dbReference>
<dbReference type="PANTHER" id="PTHR47964">
    <property type="entry name" value="ATP-DEPENDENT DNA HELICASE HOMOLOG RECG, CHLOROPLASTIC"/>
    <property type="match status" value="1"/>
</dbReference>
<dbReference type="AlphaFoldDB" id="A0A3B1BJB6"/>
<dbReference type="SUPFAM" id="SSF143517">
    <property type="entry name" value="TRCF domain-like"/>
    <property type="match status" value="1"/>
</dbReference>
<dbReference type="EMBL" id="UOGB01000046">
    <property type="protein sequence ID" value="VAX16202.1"/>
    <property type="molecule type" value="Genomic_DNA"/>
</dbReference>
<proteinExistence type="inferred from homology"/>
<evidence type="ECO:0000256" key="9">
    <source>
        <dbReference type="ARBA" id="ARBA00023204"/>
    </source>
</evidence>
<evidence type="ECO:0000256" key="8">
    <source>
        <dbReference type="ARBA" id="ARBA00023125"/>
    </source>
</evidence>
<evidence type="ECO:0000256" key="3">
    <source>
        <dbReference type="ARBA" id="ARBA00022741"/>
    </source>
</evidence>
<dbReference type="SMART" id="SM01058">
    <property type="entry name" value="CarD_TRCF"/>
    <property type="match status" value="1"/>
</dbReference>
<evidence type="ECO:0000256" key="2">
    <source>
        <dbReference type="ARBA" id="ARBA00022490"/>
    </source>
</evidence>
<evidence type="ECO:0000259" key="10">
    <source>
        <dbReference type="PROSITE" id="PS51192"/>
    </source>
</evidence>
<dbReference type="Gene3D" id="3.40.50.11180">
    <property type="match status" value="1"/>
</dbReference>
<dbReference type="InterPro" id="IPR027417">
    <property type="entry name" value="P-loop_NTPase"/>
</dbReference>
<dbReference type="InterPro" id="IPR003711">
    <property type="entry name" value="CarD-like/TRCF_RID"/>
</dbReference>
<dbReference type="GO" id="GO:0003678">
    <property type="term" value="F:DNA helicase activity"/>
    <property type="evidence" value="ECO:0007669"/>
    <property type="project" value="TreeGrafter"/>
</dbReference>
<gene>
    <name evidence="12" type="ORF">MNBD_NITROSPINAE03-317</name>
</gene>
<reference evidence="12" key="1">
    <citation type="submission" date="2018-06" db="EMBL/GenBank/DDBJ databases">
        <authorList>
            <person name="Zhirakovskaya E."/>
        </authorList>
    </citation>
    <scope>NUCLEOTIDE SEQUENCE</scope>
</reference>
<dbReference type="Pfam" id="PF03461">
    <property type="entry name" value="TRCF"/>
    <property type="match status" value="1"/>
</dbReference>
<dbReference type="Gene3D" id="3.40.50.300">
    <property type="entry name" value="P-loop containing nucleotide triphosphate hydrolases"/>
    <property type="match status" value="2"/>
</dbReference>
<dbReference type="GO" id="GO:0005524">
    <property type="term" value="F:ATP binding"/>
    <property type="evidence" value="ECO:0007669"/>
    <property type="project" value="UniProtKB-KW"/>
</dbReference>
<dbReference type="Gene3D" id="2.40.10.170">
    <property type="match status" value="1"/>
</dbReference>
<dbReference type="SMART" id="SM00490">
    <property type="entry name" value="HELICc"/>
    <property type="match status" value="1"/>
</dbReference>
<keyword evidence="3" id="KW-0547">Nucleotide-binding</keyword>
<dbReference type="InterPro" id="IPR005118">
    <property type="entry name" value="TRCF_C"/>
</dbReference>
<dbReference type="NCBIfam" id="TIGR00580">
    <property type="entry name" value="mfd"/>
    <property type="match status" value="1"/>
</dbReference>
<dbReference type="SUPFAM" id="SSF52540">
    <property type="entry name" value="P-loop containing nucleoside triphosphate hydrolases"/>
    <property type="match status" value="4"/>
</dbReference>
<evidence type="ECO:0000259" key="11">
    <source>
        <dbReference type="PROSITE" id="PS51194"/>
    </source>
</evidence>
<dbReference type="Pfam" id="PF17757">
    <property type="entry name" value="UvrB_inter"/>
    <property type="match status" value="1"/>
</dbReference>
<dbReference type="PROSITE" id="PS51192">
    <property type="entry name" value="HELICASE_ATP_BIND_1"/>
    <property type="match status" value="1"/>
</dbReference>
<dbReference type="GO" id="GO:0016787">
    <property type="term" value="F:hydrolase activity"/>
    <property type="evidence" value="ECO:0007669"/>
    <property type="project" value="UniProtKB-KW"/>
</dbReference>
<feature type="domain" description="Helicase C-terminal" evidence="11">
    <location>
        <begin position="823"/>
        <end position="977"/>
    </location>
</feature>
<keyword evidence="5" id="KW-0378">Hydrolase</keyword>
<dbReference type="InterPro" id="IPR047112">
    <property type="entry name" value="RecG/Mfd"/>
</dbReference>
<keyword evidence="2" id="KW-0963">Cytoplasm</keyword>
<evidence type="ECO:0000313" key="12">
    <source>
        <dbReference type="EMBL" id="VAX16202.1"/>
    </source>
</evidence>
<dbReference type="Gene3D" id="3.90.1150.50">
    <property type="entry name" value="Transcription-repair-coupling factor, D7 domain"/>
    <property type="match status" value="1"/>
</dbReference>
<dbReference type="InterPro" id="IPR037235">
    <property type="entry name" value="TRCF-like_C_D7"/>
</dbReference>
<dbReference type="InterPro" id="IPR011545">
    <property type="entry name" value="DEAD/DEAH_box_helicase_dom"/>
</dbReference>
<dbReference type="Gene3D" id="3.30.2060.10">
    <property type="entry name" value="Penicillin-binding protein 1b domain"/>
    <property type="match status" value="1"/>
</dbReference>
<dbReference type="PROSITE" id="PS51194">
    <property type="entry name" value="HELICASE_CTER"/>
    <property type="match status" value="1"/>
</dbReference>
<name>A0A3B1BJB6_9ZZZZ</name>
<dbReference type="Pfam" id="PF00271">
    <property type="entry name" value="Helicase_C"/>
    <property type="match status" value="1"/>
</dbReference>
<evidence type="ECO:0000256" key="6">
    <source>
        <dbReference type="ARBA" id="ARBA00022806"/>
    </source>
</evidence>
<dbReference type="InterPro" id="IPR004576">
    <property type="entry name" value="Mfd"/>
</dbReference>
<dbReference type="FunFam" id="3.40.50.300:FF:000546">
    <property type="entry name" value="Transcription-repair-coupling factor"/>
    <property type="match status" value="1"/>
</dbReference>
<dbReference type="InterPro" id="IPR014001">
    <property type="entry name" value="Helicase_ATP-bd"/>
</dbReference>
<keyword evidence="6" id="KW-0347">Helicase</keyword>
<protein>
    <submittedName>
        <fullName evidence="12">Transcription-repair coupling factor</fullName>
    </submittedName>
</protein>
<dbReference type="HAMAP" id="MF_00969">
    <property type="entry name" value="TRCF"/>
    <property type="match status" value="1"/>
</dbReference>
<dbReference type="PANTHER" id="PTHR47964:SF1">
    <property type="entry name" value="ATP-DEPENDENT DNA HELICASE HOMOLOG RECG, CHLOROPLASTIC"/>
    <property type="match status" value="1"/>
</dbReference>
<comment type="subcellular location">
    <subcellularLocation>
        <location evidence="1">Cytoplasm</location>
    </subcellularLocation>
</comment>
<keyword evidence="9" id="KW-0234">DNA repair</keyword>
<evidence type="ECO:0000256" key="5">
    <source>
        <dbReference type="ARBA" id="ARBA00022801"/>
    </source>
</evidence>
<dbReference type="CDD" id="cd17991">
    <property type="entry name" value="DEXHc_TRCF"/>
    <property type="match status" value="1"/>
</dbReference>
<dbReference type="GO" id="GO:0003684">
    <property type="term" value="F:damaged DNA binding"/>
    <property type="evidence" value="ECO:0007669"/>
    <property type="project" value="InterPro"/>
</dbReference>
<dbReference type="Pfam" id="PF00270">
    <property type="entry name" value="DEAD"/>
    <property type="match status" value="1"/>
</dbReference>
<keyword evidence="7" id="KW-0067">ATP-binding</keyword>
<evidence type="ECO:0000256" key="4">
    <source>
        <dbReference type="ARBA" id="ARBA00022763"/>
    </source>
</evidence>
<keyword evidence="8" id="KW-0238">DNA-binding</keyword>
<accession>A0A3B1BJB6</accession>
<dbReference type="InterPro" id="IPR041471">
    <property type="entry name" value="UvrB_inter"/>
</dbReference>
<feature type="domain" description="Helicase ATP-binding" evidence="10">
    <location>
        <begin position="641"/>
        <end position="802"/>
    </location>
</feature>
<sequence>MISIYGLEKVLANAEQGKGPVSANGLTISVKGLLTASLARRIGRPLVVVCDKAGRAEEFYETLKFFMPPVEDDEDTLPLLYFPPWEILPYENLSPHPQISGQRLLTLTKILENKKNFILVTAVEAIARKTIPRDVLSNSRLKIERDDKMDIEPLADHLAEHGYRRVGLAEERGEFSIRGNIVDIYDGAGDYPVRVEFDGDKVESIRLFNPYNQRSKKEVKSYTFLPFREVFYEGVSLETLSSGYTRLLENPGISEGKGGRILELLKSRVFFSGIEKFLPLFYGEAHSLFDYLPGSAALILDEPDNLNSHREKFYSLIEDKYSEMTLSQEPVPPPDQLFLSEGELTGIIDKKALLNLGELAVSEEDESSFVISTSAPRRYKGDIGSFIDELHKRVDDGFSIVMATATEKGAETLDKTLKDNELGARRLEPDEWASLLDQLSKSQPSLFEGNLFVTVGKVAEGFVIGPDKWMLITEDEIFGKIRQALHRGKSRPRTFGASLSELKTGDIVVHRAHGIGRYIGSKEMIIADNTDEYLEIEYAERQRLYVPMHSIELVRKFTGGGADSEPPLDRMGGVTWRKTVGKVKKSLLEMADKLLKVYAARKLDKGWSFSPETAFHNEFADTFEFDETEDQSAAIGDILADMEKSRPMDRLVCGDVGYGKTEVAMRAAFKAAYDGRQVAVLVPTTLLAQQHYQSFSERFKAFPVNVEVLSRFKTRSEQKKIVEKTSSGEVDVLIGTHRLLQKDISFKNLGLVIIDEEQRFGVKHKEKLRSMRHSVDVLTLTATPIPRTLHTSMLGIRDLSVIDTPPPERQSIRTFIVKFSDKTIREALLRELDRGGQAFFVHNKVKSIHSIASYISKLVPEARVAVAHGQMPERELEDVMLDFVDRKYDVLVCTTIIESGLDITSANTIIINRADHFGLAQLYQLRGRVGRDRHRAYGYMLVPGVAALTVQARKRLKAIEELSELGSGLRLALKDMEIRGAGNLLGSQQSGQINAVGFDTYCEMLEDTIRELKGEKVEEKVEVTMNLSFKGRIAPEYVPDLTQRIDLYNRVGSVTSVDRINDIKEEMIDRYGPVPEETEKLLAVAMLKALAVELKIEKVDVTGSRLYLVFHPSTGLAPEKLADSALKSDDRFKFVSDSAIEITMNGKGWREKSAGMTRFLEKLVETL</sequence>
<dbReference type="GO" id="GO:0006281">
    <property type="term" value="P:DNA repair"/>
    <property type="evidence" value="ECO:0007669"/>
    <property type="project" value="UniProtKB-KW"/>
</dbReference>
<organism evidence="12">
    <name type="scientific">hydrothermal vent metagenome</name>
    <dbReference type="NCBI Taxonomy" id="652676"/>
    <lineage>
        <taxon>unclassified sequences</taxon>
        <taxon>metagenomes</taxon>
        <taxon>ecological metagenomes</taxon>
    </lineage>
</organism>
<evidence type="ECO:0000256" key="7">
    <source>
        <dbReference type="ARBA" id="ARBA00022840"/>
    </source>
</evidence>
<dbReference type="SUPFAM" id="SSF141259">
    <property type="entry name" value="CarD-like"/>
    <property type="match status" value="1"/>
</dbReference>
<dbReference type="InterPro" id="IPR001650">
    <property type="entry name" value="Helicase_C-like"/>
</dbReference>
<keyword evidence="4" id="KW-0227">DNA damage</keyword>
<evidence type="ECO:0000256" key="1">
    <source>
        <dbReference type="ARBA" id="ARBA00004496"/>
    </source>
</evidence>